<dbReference type="Gene3D" id="3.30.750.44">
    <property type="match status" value="1"/>
</dbReference>
<feature type="domain" description="PDZ" evidence="7">
    <location>
        <begin position="84"/>
        <end position="165"/>
    </location>
</feature>
<dbReference type="SUPFAM" id="SSF52096">
    <property type="entry name" value="ClpP/crotonase"/>
    <property type="match status" value="1"/>
</dbReference>
<dbReference type="InterPro" id="IPR001478">
    <property type="entry name" value="PDZ"/>
</dbReference>
<evidence type="ECO:0000256" key="4">
    <source>
        <dbReference type="ARBA" id="ARBA00022825"/>
    </source>
</evidence>
<dbReference type="PANTHER" id="PTHR32060">
    <property type="entry name" value="TAIL-SPECIFIC PROTEASE"/>
    <property type="match status" value="1"/>
</dbReference>
<proteinExistence type="inferred from homology"/>
<dbReference type="SUPFAM" id="SSF50156">
    <property type="entry name" value="PDZ domain-like"/>
    <property type="match status" value="1"/>
</dbReference>
<evidence type="ECO:0000256" key="3">
    <source>
        <dbReference type="ARBA" id="ARBA00022801"/>
    </source>
</evidence>
<keyword evidence="4 5" id="KW-0720">Serine protease</keyword>
<name>A0A5C5ZMF9_9BACT</name>
<accession>A0A5C5ZMF9</accession>
<evidence type="ECO:0000313" key="9">
    <source>
        <dbReference type="Proteomes" id="UP000315440"/>
    </source>
</evidence>
<dbReference type="GO" id="GO:0030288">
    <property type="term" value="C:outer membrane-bounded periplasmic space"/>
    <property type="evidence" value="ECO:0007669"/>
    <property type="project" value="TreeGrafter"/>
</dbReference>
<dbReference type="InterPro" id="IPR005151">
    <property type="entry name" value="Tail-specific_protease"/>
</dbReference>
<dbReference type="GO" id="GO:0006508">
    <property type="term" value="P:proteolysis"/>
    <property type="evidence" value="ECO:0007669"/>
    <property type="project" value="UniProtKB-KW"/>
</dbReference>
<dbReference type="InterPro" id="IPR004447">
    <property type="entry name" value="Peptidase_S41A"/>
</dbReference>
<keyword evidence="2 5" id="KW-0645">Protease</keyword>
<comment type="similarity">
    <text evidence="1 5">Belongs to the peptidase S41A family.</text>
</comment>
<dbReference type="AlphaFoldDB" id="A0A5C5ZMF9"/>
<evidence type="ECO:0000256" key="5">
    <source>
        <dbReference type="RuleBase" id="RU004404"/>
    </source>
</evidence>
<sequence length="473" mass="51209">MSRRNLTVLFLAIVAALLCGSRVERNPYARYVSEGFTMIDEWGLDEPRDHELMAGAVAGMVDVLRRRGDEHSAFVEPEIAEPLLAEMAQEFGGVGVRIKLHGDPQRLTVVESPVPGSPAYRSLVRRGDRIVAIDGAPTLGMSMIDVLDRMRGVPGEPVVLTIERDDVDELIAVKLVREVIELPSVAGDQRLPSGEWVYRLEGEPSIALVRIVSFGAKTVAELRTVLSDLTKRSDGEPEISGVVLDLRHNAGGAIDAAVGVCELLLENGAPIVTTRGRDRQVEDAYAARGDGPFTDLPIVVLIDRNTASASEIVAASLQDNGRARVVGERSYGKGTVQRLLSLESGRSLLKLTSASYWRPSGVNIHRAVGQGEDEPWGVKPDAEGAIEQTPEEMIAWFEWRQRRDLIAEAEPAEQATQEATQEAALEEDEETPQEQASDQTESPASLARDPALARAVELLLAPGADNSSPSPAE</sequence>
<gene>
    <name evidence="8" type="ORF">Mal64_21290</name>
</gene>
<dbReference type="Proteomes" id="UP000315440">
    <property type="component" value="Unassembled WGS sequence"/>
</dbReference>
<keyword evidence="3 5" id="KW-0378">Hydrolase</keyword>
<dbReference type="SMART" id="SM00245">
    <property type="entry name" value="TSPc"/>
    <property type="match status" value="1"/>
</dbReference>
<dbReference type="NCBIfam" id="TIGR00225">
    <property type="entry name" value="prc"/>
    <property type="match status" value="1"/>
</dbReference>
<comment type="caution">
    <text evidence="8">The sequence shown here is derived from an EMBL/GenBank/DDBJ whole genome shotgun (WGS) entry which is preliminary data.</text>
</comment>
<evidence type="ECO:0000256" key="1">
    <source>
        <dbReference type="ARBA" id="ARBA00009179"/>
    </source>
</evidence>
<evidence type="ECO:0000313" key="8">
    <source>
        <dbReference type="EMBL" id="TWT88642.1"/>
    </source>
</evidence>
<dbReference type="GO" id="GO:0007165">
    <property type="term" value="P:signal transduction"/>
    <property type="evidence" value="ECO:0007669"/>
    <property type="project" value="TreeGrafter"/>
</dbReference>
<protein>
    <submittedName>
        <fullName evidence="8">Putative CtpA-like serine protease</fullName>
        <ecNumber evidence="8">3.4.21.-</ecNumber>
    </submittedName>
</protein>
<dbReference type="InterPro" id="IPR036034">
    <property type="entry name" value="PDZ_sf"/>
</dbReference>
<dbReference type="EMBL" id="SJPQ01000002">
    <property type="protein sequence ID" value="TWT88642.1"/>
    <property type="molecule type" value="Genomic_DNA"/>
</dbReference>
<evidence type="ECO:0000256" key="2">
    <source>
        <dbReference type="ARBA" id="ARBA00022670"/>
    </source>
</evidence>
<evidence type="ECO:0000256" key="6">
    <source>
        <dbReference type="SAM" id="MobiDB-lite"/>
    </source>
</evidence>
<dbReference type="SMART" id="SM00228">
    <property type="entry name" value="PDZ"/>
    <property type="match status" value="1"/>
</dbReference>
<dbReference type="OrthoDB" id="9812068at2"/>
<organism evidence="8 9">
    <name type="scientific">Pseudobythopirellula maris</name>
    <dbReference type="NCBI Taxonomy" id="2527991"/>
    <lineage>
        <taxon>Bacteria</taxon>
        <taxon>Pseudomonadati</taxon>
        <taxon>Planctomycetota</taxon>
        <taxon>Planctomycetia</taxon>
        <taxon>Pirellulales</taxon>
        <taxon>Lacipirellulaceae</taxon>
        <taxon>Pseudobythopirellula</taxon>
    </lineage>
</organism>
<feature type="compositionally biased region" description="Low complexity" evidence="6">
    <location>
        <begin position="410"/>
        <end position="423"/>
    </location>
</feature>
<dbReference type="GO" id="GO:0004175">
    <property type="term" value="F:endopeptidase activity"/>
    <property type="evidence" value="ECO:0007669"/>
    <property type="project" value="TreeGrafter"/>
</dbReference>
<dbReference type="Pfam" id="PF03572">
    <property type="entry name" value="Peptidase_S41"/>
    <property type="match status" value="1"/>
</dbReference>
<keyword evidence="9" id="KW-1185">Reference proteome</keyword>
<dbReference type="PROSITE" id="PS50106">
    <property type="entry name" value="PDZ"/>
    <property type="match status" value="1"/>
</dbReference>
<dbReference type="InterPro" id="IPR041489">
    <property type="entry name" value="PDZ_6"/>
</dbReference>
<dbReference type="InterPro" id="IPR029045">
    <property type="entry name" value="ClpP/crotonase-like_dom_sf"/>
</dbReference>
<dbReference type="GO" id="GO:0008236">
    <property type="term" value="F:serine-type peptidase activity"/>
    <property type="evidence" value="ECO:0007669"/>
    <property type="project" value="UniProtKB-KW"/>
</dbReference>
<dbReference type="Gene3D" id="3.90.226.10">
    <property type="entry name" value="2-enoyl-CoA Hydratase, Chain A, domain 1"/>
    <property type="match status" value="1"/>
</dbReference>
<evidence type="ECO:0000259" key="7">
    <source>
        <dbReference type="PROSITE" id="PS50106"/>
    </source>
</evidence>
<dbReference type="Pfam" id="PF17820">
    <property type="entry name" value="PDZ_6"/>
    <property type="match status" value="1"/>
</dbReference>
<dbReference type="RefSeq" id="WP_146399870.1">
    <property type="nucleotide sequence ID" value="NZ_SJPQ01000002.1"/>
</dbReference>
<dbReference type="Gene3D" id="2.30.42.10">
    <property type="match status" value="1"/>
</dbReference>
<dbReference type="EC" id="3.4.21.-" evidence="8"/>
<dbReference type="CDD" id="cd06782">
    <property type="entry name" value="cpPDZ_CPP-like"/>
    <property type="match status" value="1"/>
</dbReference>
<reference evidence="8 9" key="1">
    <citation type="submission" date="2019-02" db="EMBL/GenBank/DDBJ databases">
        <title>Deep-cultivation of Planctomycetes and their phenomic and genomic characterization uncovers novel biology.</title>
        <authorList>
            <person name="Wiegand S."/>
            <person name="Jogler M."/>
            <person name="Boedeker C."/>
            <person name="Pinto D."/>
            <person name="Vollmers J."/>
            <person name="Rivas-Marin E."/>
            <person name="Kohn T."/>
            <person name="Peeters S.H."/>
            <person name="Heuer A."/>
            <person name="Rast P."/>
            <person name="Oberbeckmann S."/>
            <person name="Bunk B."/>
            <person name="Jeske O."/>
            <person name="Meyerdierks A."/>
            <person name="Storesund J.E."/>
            <person name="Kallscheuer N."/>
            <person name="Luecker S."/>
            <person name="Lage O.M."/>
            <person name="Pohl T."/>
            <person name="Merkel B.J."/>
            <person name="Hornburger P."/>
            <person name="Mueller R.-W."/>
            <person name="Bruemmer F."/>
            <person name="Labrenz M."/>
            <person name="Spormann A.M."/>
            <person name="Op Den Camp H."/>
            <person name="Overmann J."/>
            <person name="Amann R."/>
            <person name="Jetten M.S.M."/>
            <person name="Mascher T."/>
            <person name="Medema M.H."/>
            <person name="Devos D.P."/>
            <person name="Kaster A.-K."/>
            <person name="Ovreas L."/>
            <person name="Rohde M."/>
            <person name="Galperin M.Y."/>
            <person name="Jogler C."/>
        </authorList>
    </citation>
    <scope>NUCLEOTIDE SEQUENCE [LARGE SCALE GENOMIC DNA]</scope>
    <source>
        <strain evidence="8 9">Mal64</strain>
    </source>
</reference>
<dbReference type="PANTHER" id="PTHR32060:SF30">
    <property type="entry name" value="CARBOXY-TERMINAL PROCESSING PROTEASE CTPA"/>
    <property type="match status" value="1"/>
</dbReference>
<dbReference type="CDD" id="cd07560">
    <property type="entry name" value="Peptidase_S41_CPP"/>
    <property type="match status" value="1"/>
</dbReference>
<feature type="region of interest" description="Disordered" evidence="6">
    <location>
        <begin position="410"/>
        <end position="452"/>
    </location>
</feature>